<dbReference type="Proteomes" id="UP000177629">
    <property type="component" value="Unassembled WGS sequence"/>
</dbReference>
<dbReference type="STRING" id="1802362.A2806_00150"/>
<accession>A0A1G2PJS4</accession>
<reference evidence="1 2" key="1">
    <citation type="journal article" date="2016" name="Nat. Commun.">
        <title>Thousands of microbial genomes shed light on interconnected biogeochemical processes in an aquifer system.</title>
        <authorList>
            <person name="Anantharaman K."/>
            <person name="Brown C.T."/>
            <person name="Hug L.A."/>
            <person name="Sharon I."/>
            <person name="Castelle C.J."/>
            <person name="Probst A.J."/>
            <person name="Thomas B.C."/>
            <person name="Singh A."/>
            <person name="Wilkins M.J."/>
            <person name="Karaoz U."/>
            <person name="Brodie E.L."/>
            <person name="Williams K.H."/>
            <person name="Hubbard S.S."/>
            <person name="Banfield J.F."/>
        </authorList>
    </citation>
    <scope>NUCLEOTIDE SEQUENCE [LARGE SCALE GENOMIC DNA]</scope>
</reference>
<comment type="caution">
    <text evidence="1">The sequence shown here is derived from an EMBL/GenBank/DDBJ whole genome shotgun (WGS) entry which is preliminary data.</text>
</comment>
<evidence type="ECO:0000313" key="2">
    <source>
        <dbReference type="Proteomes" id="UP000177629"/>
    </source>
</evidence>
<evidence type="ECO:0000313" key="1">
    <source>
        <dbReference type="EMBL" id="OHA48566.1"/>
    </source>
</evidence>
<evidence type="ECO:0008006" key="3">
    <source>
        <dbReference type="Google" id="ProtNLM"/>
    </source>
</evidence>
<dbReference type="InterPro" id="IPR014942">
    <property type="entry name" value="AbiEii"/>
</dbReference>
<dbReference type="AlphaFoldDB" id="A0A1G2PJS4"/>
<organism evidence="1 2">
    <name type="scientific">Candidatus Terrybacteria bacterium RIFCSPHIGHO2_01_FULL_48_17</name>
    <dbReference type="NCBI Taxonomy" id="1802362"/>
    <lineage>
        <taxon>Bacteria</taxon>
        <taxon>Candidatus Terryibacteriota</taxon>
    </lineage>
</organism>
<sequence length="242" mass="28373">MLNTENLAKFIKQAQTNAENVTREYCQHLFLSYLYQQPRSERLLFKGGTALRIVFGSPRYSEDLDFTGINIRQREVEEIFTNTLAGVENTGIRVELEEGKATTGGYLGRAYFFAYGKKVPIEIQVSLRNGRNSKGITAFIENDYIPAYSLIHLPKDEIMRGKIRALIDRRKPRDFYDYFFLLSGNYPIVKEKENLTRALKLLRESKIDFRRELREFLPASHVMHLRDFRKILEQKILSYLEK</sequence>
<gene>
    <name evidence="1" type="ORF">A2806_00150</name>
</gene>
<protein>
    <recommendedName>
        <fullName evidence="3">Nucleotidyl transferase AbiEii/AbiGii toxin family protein</fullName>
    </recommendedName>
</protein>
<dbReference type="Pfam" id="PF08843">
    <property type="entry name" value="AbiEii"/>
    <property type="match status" value="1"/>
</dbReference>
<proteinExistence type="predicted"/>
<dbReference type="EMBL" id="MHSS01000005">
    <property type="protein sequence ID" value="OHA48566.1"/>
    <property type="molecule type" value="Genomic_DNA"/>
</dbReference>
<dbReference type="Gene3D" id="3.10.450.620">
    <property type="entry name" value="JHP933, nucleotidyltransferase-like core domain"/>
    <property type="match status" value="1"/>
</dbReference>
<name>A0A1G2PJS4_9BACT</name>